<dbReference type="PRINTS" id="PR00455">
    <property type="entry name" value="HTHTETR"/>
</dbReference>
<dbReference type="PANTHER" id="PTHR43479:SF11">
    <property type="entry name" value="ACREF_ENVCD OPERON REPRESSOR-RELATED"/>
    <property type="match status" value="1"/>
</dbReference>
<organism evidence="4 5">
    <name type="scientific">Syntrophobotulus glycolicus (strain DSM 8271 / FlGlyR)</name>
    <dbReference type="NCBI Taxonomy" id="645991"/>
    <lineage>
        <taxon>Bacteria</taxon>
        <taxon>Bacillati</taxon>
        <taxon>Bacillota</taxon>
        <taxon>Clostridia</taxon>
        <taxon>Eubacteriales</taxon>
        <taxon>Desulfitobacteriaceae</taxon>
        <taxon>Syntrophobotulus</taxon>
    </lineage>
</organism>
<dbReference type="HOGENOM" id="CLU_069356_12_7_9"/>
<dbReference type="Proteomes" id="UP000007488">
    <property type="component" value="Chromosome"/>
</dbReference>
<dbReference type="Pfam" id="PF08359">
    <property type="entry name" value="TetR_C_4"/>
    <property type="match status" value="1"/>
</dbReference>
<dbReference type="GO" id="GO:0003677">
    <property type="term" value="F:DNA binding"/>
    <property type="evidence" value="ECO:0007669"/>
    <property type="project" value="UniProtKB-UniRule"/>
</dbReference>
<gene>
    <name evidence="4" type="ordered locus">Sgly_1130</name>
</gene>
<dbReference type="eggNOG" id="COG1309">
    <property type="taxonomic scope" value="Bacteria"/>
</dbReference>
<evidence type="ECO:0000256" key="2">
    <source>
        <dbReference type="PROSITE-ProRule" id="PRU00335"/>
    </source>
</evidence>
<dbReference type="AlphaFoldDB" id="F0SU72"/>
<reference evidence="5" key="2">
    <citation type="submission" date="2011-02" db="EMBL/GenBank/DDBJ databases">
        <title>The complete genome of Syntrophobotulus glycolicus DSM 8271.</title>
        <authorList>
            <person name="Lucas S."/>
            <person name="Copeland A."/>
            <person name="Lapidus A."/>
            <person name="Bruce D."/>
            <person name="Goodwin L."/>
            <person name="Pitluck S."/>
            <person name="Kyrpides N."/>
            <person name="Mavromatis K."/>
            <person name="Pagani I."/>
            <person name="Ivanova N."/>
            <person name="Mikhailova N."/>
            <person name="Chertkov O."/>
            <person name="Held B."/>
            <person name="Detter J.C."/>
            <person name="Tapia R."/>
            <person name="Han C."/>
            <person name="Land M."/>
            <person name="Hauser L."/>
            <person name="Markowitz V."/>
            <person name="Cheng J.-F."/>
            <person name="Hugenholtz P."/>
            <person name="Woyke T."/>
            <person name="Wu D."/>
            <person name="Spring S."/>
            <person name="Schroeder M."/>
            <person name="Brambilla E."/>
            <person name="Klenk H.-P."/>
            <person name="Eisen J.A."/>
        </authorList>
    </citation>
    <scope>NUCLEOTIDE SEQUENCE [LARGE SCALE GENOMIC DNA]</scope>
    <source>
        <strain evidence="5">DSM 8271 / FlGlyR</strain>
    </source>
</reference>
<proteinExistence type="predicted"/>
<feature type="DNA-binding region" description="H-T-H motif" evidence="2">
    <location>
        <begin position="32"/>
        <end position="51"/>
    </location>
</feature>
<dbReference type="KEGG" id="sgy:Sgly_1130"/>
<evidence type="ECO:0000256" key="1">
    <source>
        <dbReference type="ARBA" id="ARBA00023125"/>
    </source>
</evidence>
<dbReference type="Pfam" id="PF00440">
    <property type="entry name" value="TetR_N"/>
    <property type="match status" value="1"/>
</dbReference>
<dbReference type="SUPFAM" id="SSF46689">
    <property type="entry name" value="Homeodomain-like"/>
    <property type="match status" value="1"/>
</dbReference>
<protein>
    <submittedName>
        <fullName evidence="4">Transcriptional regulator, TetR family</fullName>
    </submittedName>
</protein>
<dbReference type="SUPFAM" id="SSF48498">
    <property type="entry name" value="Tetracyclin repressor-like, C-terminal domain"/>
    <property type="match status" value="1"/>
</dbReference>
<accession>F0SU72</accession>
<dbReference type="InterPro" id="IPR001647">
    <property type="entry name" value="HTH_TetR"/>
</dbReference>
<sequence>MATRKEQAYATKTRIVRATLQLLTRIRYQDLKVADICRASGVSVGTFYHYFPTKDAVLLEGGLPFDRWLEKQLNSKKIFKNVSDKLEYFSEMYFFNMFSVGLNGVAATFVYQLNDERGDFHSQNRYLYTKLSEILEEGFSSGEFQSDYTPKEIKQAIISMYRGVTFDWCIENGSFDIISVGKLTTKMLLDGMLKNRASSL</sequence>
<dbReference type="InterPro" id="IPR013570">
    <property type="entry name" value="Tscrpt_reg_YsiA_C"/>
</dbReference>
<evidence type="ECO:0000259" key="3">
    <source>
        <dbReference type="PROSITE" id="PS50977"/>
    </source>
</evidence>
<dbReference type="InterPro" id="IPR036271">
    <property type="entry name" value="Tet_transcr_reg_TetR-rel_C_sf"/>
</dbReference>
<dbReference type="InterPro" id="IPR009057">
    <property type="entry name" value="Homeodomain-like_sf"/>
</dbReference>
<dbReference type="OrthoDB" id="268339at2"/>
<name>F0SU72_SYNGF</name>
<evidence type="ECO:0000313" key="4">
    <source>
        <dbReference type="EMBL" id="ADY55455.1"/>
    </source>
</evidence>
<feature type="domain" description="HTH tetR-type" evidence="3">
    <location>
        <begin position="9"/>
        <end position="69"/>
    </location>
</feature>
<keyword evidence="1 2" id="KW-0238">DNA-binding</keyword>
<dbReference type="InterPro" id="IPR050624">
    <property type="entry name" value="HTH-type_Tx_Regulator"/>
</dbReference>
<keyword evidence="5" id="KW-1185">Reference proteome</keyword>
<dbReference type="PROSITE" id="PS50977">
    <property type="entry name" value="HTH_TETR_2"/>
    <property type="match status" value="1"/>
</dbReference>
<dbReference type="Gene3D" id="1.10.357.10">
    <property type="entry name" value="Tetracycline Repressor, domain 2"/>
    <property type="match status" value="2"/>
</dbReference>
<reference evidence="4 5" key="1">
    <citation type="journal article" date="2011" name="Stand. Genomic Sci.">
        <title>Complete genome sequence of Syntrophobotulus glycolicus type strain (FlGlyR).</title>
        <authorList>
            <person name="Han C."/>
            <person name="Mwirichia R."/>
            <person name="Chertkov O."/>
            <person name="Held B."/>
            <person name="Lapidus A."/>
            <person name="Nolan M."/>
            <person name="Lucas S."/>
            <person name="Hammon N."/>
            <person name="Deshpande S."/>
            <person name="Cheng J.F."/>
            <person name="Tapia R."/>
            <person name="Goodwin L."/>
            <person name="Pitluck S."/>
            <person name="Huntemann M."/>
            <person name="Liolios K."/>
            <person name="Ivanova N."/>
            <person name="Pagani I."/>
            <person name="Mavromatis K."/>
            <person name="Ovchinikova G."/>
            <person name="Pati A."/>
            <person name="Chen A."/>
            <person name="Palaniappan K."/>
            <person name="Land M."/>
            <person name="Hauser L."/>
            <person name="Brambilla E.M."/>
            <person name="Rohde M."/>
            <person name="Spring S."/>
            <person name="Sikorski J."/>
            <person name="Goker M."/>
            <person name="Woyke T."/>
            <person name="Bristow J."/>
            <person name="Eisen J.A."/>
            <person name="Markowitz V."/>
            <person name="Hugenholtz P."/>
            <person name="Kyrpides N.C."/>
            <person name="Klenk H.P."/>
            <person name="Detter J.C."/>
        </authorList>
    </citation>
    <scope>NUCLEOTIDE SEQUENCE [LARGE SCALE GENOMIC DNA]</scope>
    <source>
        <strain evidence="5">DSM 8271 / FlGlyR</strain>
    </source>
</reference>
<evidence type="ECO:0000313" key="5">
    <source>
        <dbReference type="Proteomes" id="UP000007488"/>
    </source>
</evidence>
<dbReference type="EMBL" id="CP002547">
    <property type="protein sequence ID" value="ADY55455.1"/>
    <property type="molecule type" value="Genomic_DNA"/>
</dbReference>
<dbReference type="PANTHER" id="PTHR43479">
    <property type="entry name" value="ACREF/ENVCD OPERON REPRESSOR-RELATED"/>
    <property type="match status" value="1"/>
</dbReference>
<dbReference type="RefSeq" id="WP_013624325.1">
    <property type="nucleotide sequence ID" value="NC_015172.1"/>
</dbReference>